<evidence type="ECO:0000313" key="2">
    <source>
        <dbReference type="EMBL" id="MBC5999286.1"/>
    </source>
</evidence>
<sequence length="395" mass="41181">MQLFLGSLTDWITHISANSIIMMIMMIFMVIGGVDYIRGNKLGYGKEFEEGFKTMGTLAMAVAAIIAIAPCLSQWIRPLVTPIAHAIGADPSVVAGILLGADMGGYPMATALAENEAVGKFNGLIVASIMGPTITFTIPVAFSLIKVKDRPFLAAGILAGLVSVPLGCLVGGFAMKLTVYKLSLYALLFNTLPIAVIASLVIVSLWFFPDQVIRSFSAVGTVITGLATGLVVIAVFQQVTGILLPGFCAMAIPDETTGLTGLESGILVCGEIGIVLAGAFPLMKWITSTFGKELGGIGSRFGLKKDDCAGMIGGLANLIPLVTSLEKMGSKGKIVSLAFGTGSFAVFGDFLGFTAGVDQEMLVPMILGKVTAGVAALIIANFMTPKLLEKIESIK</sequence>
<keyword evidence="1" id="KW-1133">Transmembrane helix</keyword>
<dbReference type="EMBL" id="JACRWC010000057">
    <property type="protein sequence ID" value="MBC5999286.1"/>
    <property type="molecule type" value="Genomic_DNA"/>
</dbReference>
<dbReference type="PANTHER" id="PTHR40089">
    <property type="entry name" value="ETHANOLAMINE UTILIZATION PROTEIN EUTH"/>
    <property type="match status" value="1"/>
</dbReference>
<protein>
    <submittedName>
        <fullName evidence="2">Ethanolamine utilization protein EutH</fullName>
    </submittedName>
</protein>
<keyword evidence="1" id="KW-0472">Membrane</keyword>
<reference evidence="2" key="1">
    <citation type="submission" date="2020-08" db="EMBL/GenBank/DDBJ databases">
        <authorList>
            <person name="Liu C."/>
            <person name="Sun Q."/>
        </authorList>
    </citation>
    <scope>NUCLEOTIDE SEQUENCE</scope>
    <source>
        <strain evidence="2">BX16</strain>
    </source>
</reference>
<feature type="transmembrane region" description="Helical" evidence="1">
    <location>
        <begin position="58"/>
        <end position="76"/>
    </location>
</feature>
<dbReference type="PANTHER" id="PTHR40089:SF1">
    <property type="entry name" value="ETHANOLAMINE PERMEASE EUTH-RELATED"/>
    <property type="match status" value="1"/>
</dbReference>
<evidence type="ECO:0000313" key="3">
    <source>
        <dbReference type="Proteomes" id="UP000644115"/>
    </source>
</evidence>
<accession>A0A923NBT7</accession>
<keyword evidence="3" id="KW-1185">Reference proteome</keyword>
<proteinExistence type="predicted"/>
<feature type="transmembrane region" description="Helical" evidence="1">
    <location>
        <begin position="152"/>
        <end position="175"/>
    </location>
</feature>
<feature type="transmembrane region" description="Helical" evidence="1">
    <location>
        <begin position="220"/>
        <end position="244"/>
    </location>
</feature>
<dbReference type="InterPro" id="IPR007441">
    <property type="entry name" value="EutH"/>
</dbReference>
<comment type="caution">
    <text evidence="2">The sequence shown here is derived from an EMBL/GenBank/DDBJ whole genome shotgun (WGS) entry which is preliminary data.</text>
</comment>
<evidence type="ECO:0000256" key="1">
    <source>
        <dbReference type="SAM" id="Phobius"/>
    </source>
</evidence>
<feature type="transmembrane region" description="Helical" evidence="1">
    <location>
        <begin position="361"/>
        <end position="383"/>
    </location>
</feature>
<dbReference type="GO" id="GO:0005886">
    <property type="term" value="C:plasma membrane"/>
    <property type="evidence" value="ECO:0007669"/>
    <property type="project" value="TreeGrafter"/>
</dbReference>
<feature type="transmembrane region" description="Helical" evidence="1">
    <location>
        <begin position="264"/>
        <end position="283"/>
    </location>
</feature>
<feature type="transmembrane region" description="Helical" evidence="1">
    <location>
        <begin position="124"/>
        <end position="145"/>
    </location>
</feature>
<dbReference type="AlphaFoldDB" id="A0A923NBT7"/>
<feature type="transmembrane region" description="Helical" evidence="1">
    <location>
        <begin position="20"/>
        <end position="37"/>
    </location>
</feature>
<keyword evidence="1" id="KW-0812">Transmembrane</keyword>
<name>A0A923NBT7_9FIRM</name>
<dbReference type="Proteomes" id="UP000644115">
    <property type="component" value="Unassembled WGS sequence"/>
</dbReference>
<dbReference type="GO" id="GO:0034228">
    <property type="term" value="F:ethanolamine transmembrane transporter activity"/>
    <property type="evidence" value="ECO:0007669"/>
    <property type="project" value="InterPro"/>
</dbReference>
<gene>
    <name evidence="2" type="ORF">H8876_04670</name>
</gene>
<feature type="transmembrane region" description="Helical" evidence="1">
    <location>
        <begin position="334"/>
        <end position="355"/>
    </location>
</feature>
<feature type="transmembrane region" description="Helical" evidence="1">
    <location>
        <begin position="187"/>
        <end position="208"/>
    </location>
</feature>
<dbReference type="PIRSF" id="PIRSF019466">
    <property type="entry name" value="EutH"/>
    <property type="match status" value="1"/>
</dbReference>
<organism evidence="2 3">
    <name type="scientific">Lentihominibacter faecis</name>
    <dbReference type="NCBI Taxonomy" id="2764712"/>
    <lineage>
        <taxon>Bacteria</taxon>
        <taxon>Bacillati</taxon>
        <taxon>Bacillota</taxon>
        <taxon>Clostridia</taxon>
        <taxon>Peptostreptococcales</taxon>
        <taxon>Anaerovoracaceae</taxon>
        <taxon>Lentihominibacter</taxon>
    </lineage>
</organism>
<dbReference type="Pfam" id="PF04346">
    <property type="entry name" value="EutH"/>
    <property type="match status" value="1"/>
</dbReference>